<feature type="transmembrane region" description="Helical" evidence="1">
    <location>
        <begin position="89"/>
        <end position="112"/>
    </location>
</feature>
<keyword evidence="1" id="KW-1133">Transmembrane helix</keyword>
<evidence type="ECO:0000313" key="3">
    <source>
        <dbReference type="Proteomes" id="UP000426246"/>
    </source>
</evidence>
<keyword evidence="1" id="KW-0812">Transmembrane</keyword>
<dbReference type="OrthoDB" id="5198189at2"/>
<evidence type="ECO:0000313" key="2">
    <source>
        <dbReference type="EMBL" id="QGQ95931.1"/>
    </source>
</evidence>
<dbReference type="InterPro" id="IPR009825">
    <property type="entry name" value="ECF_substrate-spec-like"/>
</dbReference>
<evidence type="ECO:0000256" key="1">
    <source>
        <dbReference type="SAM" id="Phobius"/>
    </source>
</evidence>
<sequence>MRSRKYQLIGVLLLYVIGLAASLWDALSGHYLLISVVLIVTAMVPFYIRLERKPPDTRELVLVASMAALAAASRIPFASIPSIKPTSFIIIVSSMVFGSEAGFFIGATAALVSNMFFGQGPWTPWQMFGWGMMGFTAGLMRHTYLMSLKWGRAVFGFVWGFLFGWIMNLTYLLGYMSGISWSTWIAVTASSFYFDLAHALSNVLFLTLFGSMWIRILQRYQVKYGLGLRK</sequence>
<dbReference type="KEGG" id="ppsc:EHS13_14135"/>
<feature type="transmembrane region" description="Helical" evidence="1">
    <location>
        <begin position="196"/>
        <end position="214"/>
    </location>
</feature>
<dbReference type="InterPro" id="IPR017196">
    <property type="entry name" value="ECF_substrate-spec_UCP037395"/>
</dbReference>
<dbReference type="Pfam" id="PF07155">
    <property type="entry name" value="ECF-ribofla_trS"/>
    <property type="match status" value="1"/>
</dbReference>
<dbReference type="EMBL" id="CP034235">
    <property type="protein sequence ID" value="QGQ95931.1"/>
    <property type="molecule type" value="Genomic_DNA"/>
</dbReference>
<feature type="transmembrane region" description="Helical" evidence="1">
    <location>
        <begin position="31"/>
        <end position="48"/>
    </location>
</feature>
<dbReference type="AlphaFoldDB" id="A0A6B8RHJ6"/>
<dbReference type="GO" id="GO:0016020">
    <property type="term" value="C:membrane"/>
    <property type="evidence" value="ECO:0007669"/>
    <property type="project" value="InterPro"/>
</dbReference>
<dbReference type="RefSeq" id="WP_155700966.1">
    <property type="nucleotide sequence ID" value="NZ_CP034235.1"/>
</dbReference>
<protein>
    <submittedName>
        <fullName evidence="2">ECF transporter S component</fullName>
    </submittedName>
</protein>
<feature type="transmembrane region" description="Helical" evidence="1">
    <location>
        <begin position="6"/>
        <end position="24"/>
    </location>
</feature>
<feature type="transmembrane region" description="Helical" evidence="1">
    <location>
        <begin position="153"/>
        <end position="176"/>
    </location>
</feature>
<keyword evidence="1" id="KW-0472">Membrane</keyword>
<organism evidence="2 3">
    <name type="scientific">Paenibacillus psychroresistens</name>
    <dbReference type="NCBI Taxonomy" id="1778678"/>
    <lineage>
        <taxon>Bacteria</taxon>
        <taxon>Bacillati</taxon>
        <taxon>Bacillota</taxon>
        <taxon>Bacilli</taxon>
        <taxon>Bacillales</taxon>
        <taxon>Paenibacillaceae</taxon>
        <taxon>Paenibacillus</taxon>
    </lineage>
</organism>
<feature type="transmembrane region" description="Helical" evidence="1">
    <location>
        <begin position="124"/>
        <end position="141"/>
    </location>
</feature>
<reference evidence="3" key="1">
    <citation type="submission" date="2018-11" db="EMBL/GenBank/DDBJ databases">
        <title>Complete genome sequence of Paenibacillus sp. ML311-T8.</title>
        <authorList>
            <person name="Nam Y.-D."/>
            <person name="Kang J."/>
            <person name="Chung W.-H."/>
            <person name="Park Y.S."/>
        </authorList>
    </citation>
    <scope>NUCLEOTIDE SEQUENCE [LARGE SCALE GENOMIC DNA]</scope>
    <source>
        <strain evidence="3">ML311-T8</strain>
    </source>
</reference>
<dbReference type="Gene3D" id="1.10.1760.20">
    <property type="match status" value="1"/>
</dbReference>
<name>A0A6B8RHJ6_9BACL</name>
<gene>
    <name evidence="2" type="ORF">EHS13_14135</name>
</gene>
<dbReference type="Proteomes" id="UP000426246">
    <property type="component" value="Chromosome"/>
</dbReference>
<accession>A0A6B8RHJ6</accession>
<proteinExistence type="predicted"/>
<dbReference type="PIRSF" id="PIRSF037395">
    <property type="entry name" value="UCP037395_ABCper"/>
    <property type="match status" value="1"/>
</dbReference>
<keyword evidence="3" id="KW-1185">Reference proteome</keyword>